<feature type="domain" description="Myosin motor" evidence="6">
    <location>
        <begin position="77"/>
        <end position="205"/>
    </location>
</feature>
<keyword evidence="4" id="KW-0505">Motor protein</keyword>
<keyword evidence="2" id="KW-0067">ATP-binding</keyword>
<dbReference type="Gene3D" id="3.40.850.10">
    <property type="entry name" value="Kinesin motor domain"/>
    <property type="match status" value="1"/>
</dbReference>
<dbReference type="GO" id="GO:0003774">
    <property type="term" value="F:cytoskeletal motor activity"/>
    <property type="evidence" value="ECO:0007669"/>
    <property type="project" value="InterPro"/>
</dbReference>
<evidence type="ECO:0000256" key="5">
    <source>
        <dbReference type="ARBA" id="ARBA00023203"/>
    </source>
</evidence>
<dbReference type="SUPFAM" id="SSF52540">
    <property type="entry name" value="P-loop containing nucleoside triphosphate hydrolases"/>
    <property type="match status" value="1"/>
</dbReference>
<dbReference type="GO" id="GO:0016459">
    <property type="term" value="C:myosin complex"/>
    <property type="evidence" value="ECO:0007669"/>
    <property type="project" value="UniProtKB-KW"/>
</dbReference>
<dbReference type="InterPro" id="IPR027417">
    <property type="entry name" value="P-loop_NTPase"/>
</dbReference>
<reference evidence="7" key="1">
    <citation type="submission" date="2015-04" db="EMBL/GenBank/DDBJ databases">
        <title>The genome sequence of the plant pathogenic Rhizarian Plasmodiophora brassicae reveals insights in its biotrophic life cycle and the origin of chitin synthesis.</title>
        <authorList>
            <person name="Schwelm A."/>
            <person name="Fogelqvist J."/>
            <person name="Knaust A."/>
            <person name="Julke S."/>
            <person name="Lilja T."/>
            <person name="Dhandapani V."/>
            <person name="Bonilla-Rosso G."/>
            <person name="Karlsson M."/>
            <person name="Shevchenko A."/>
            <person name="Choi S.R."/>
            <person name="Kim H.G."/>
            <person name="Park J.Y."/>
            <person name="Lim Y.P."/>
            <person name="Ludwig-Muller J."/>
            <person name="Dixelius C."/>
        </authorList>
    </citation>
    <scope>NUCLEOTIDE SEQUENCE</scope>
    <source>
        <tissue evidence="7">Potato root galls</tissue>
    </source>
</reference>
<sequence>MDHDEVVNAKSGCVVGRCYWLPHPKLVWVPGRYLGSGRFRLSDGSVLDDRRQHNLELVLDDDTDDDNDLSLILPLKFPERTLVHHLRKRYFRDLVHAWVGPVLLVINPRRPLPDYTARVTDRIDEYVKLNIPHPFSLISKAVHNMVTRKKSQWIVASGPECSGQQHFNMTIIQFFAQYSGLASNDTIGETVAVNALKALEILKSFTEISNEEFRSAIITTKLWFNQSAELRRTVNK</sequence>
<evidence type="ECO:0000256" key="1">
    <source>
        <dbReference type="ARBA" id="ARBA00022741"/>
    </source>
</evidence>
<evidence type="ECO:0000256" key="2">
    <source>
        <dbReference type="ARBA" id="ARBA00022840"/>
    </source>
</evidence>
<evidence type="ECO:0000313" key="7">
    <source>
        <dbReference type="EMBL" id="CRZ04631.1"/>
    </source>
</evidence>
<dbReference type="Pfam" id="PF00063">
    <property type="entry name" value="Myosin_head"/>
    <property type="match status" value="1"/>
</dbReference>
<dbReference type="EMBL" id="HACM01004189">
    <property type="protein sequence ID" value="CRZ04631.1"/>
    <property type="molecule type" value="Transcribed_RNA"/>
</dbReference>
<dbReference type="AlphaFoldDB" id="A0A0H5QSS5"/>
<organism evidence="7">
    <name type="scientific">Spongospora subterranea</name>
    <dbReference type="NCBI Taxonomy" id="70186"/>
    <lineage>
        <taxon>Eukaryota</taxon>
        <taxon>Sar</taxon>
        <taxon>Rhizaria</taxon>
        <taxon>Endomyxa</taxon>
        <taxon>Phytomyxea</taxon>
        <taxon>Plasmodiophorida</taxon>
        <taxon>Plasmodiophoridae</taxon>
        <taxon>Spongospora</taxon>
    </lineage>
</organism>
<keyword evidence="3" id="KW-0518">Myosin</keyword>
<evidence type="ECO:0000256" key="3">
    <source>
        <dbReference type="ARBA" id="ARBA00023123"/>
    </source>
</evidence>
<name>A0A0H5QSS5_9EUKA</name>
<keyword evidence="1" id="KW-0547">Nucleotide-binding</keyword>
<dbReference type="GO" id="GO:0003779">
    <property type="term" value="F:actin binding"/>
    <property type="evidence" value="ECO:0007669"/>
    <property type="project" value="UniProtKB-KW"/>
</dbReference>
<accession>A0A0H5QSS5</accession>
<keyword evidence="5" id="KW-0009">Actin-binding</keyword>
<dbReference type="PANTHER" id="PTHR13140">
    <property type="entry name" value="MYOSIN"/>
    <property type="match status" value="1"/>
</dbReference>
<dbReference type="InterPro" id="IPR001609">
    <property type="entry name" value="Myosin_head_motor_dom-like"/>
</dbReference>
<protein>
    <recommendedName>
        <fullName evidence="6">Myosin motor domain-containing protein</fullName>
    </recommendedName>
</protein>
<dbReference type="InterPro" id="IPR036961">
    <property type="entry name" value="Kinesin_motor_dom_sf"/>
</dbReference>
<evidence type="ECO:0000259" key="6">
    <source>
        <dbReference type="Pfam" id="PF00063"/>
    </source>
</evidence>
<dbReference type="GO" id="GO:0005524">
    <property type="term" value="F:ATP binding"/>
    <property type="evidence" value="ECO:0007669"/>
    <property type="project" value="UniProtKB-KW"/>
</dbReference>
<evidence type="ECO:0000256" key="4">
    <source>
        <dbReference type="ARBA" id="ARBA00023175"/>
    </source>
</evidence>
<proteinExistence type="predicted"/>